<keyword evidence="1" id="KW-0472">Membrane</keyword>
<evidence type="ECO:0000256" key="1">
    <source>
        <dbReference type="SAM" id="Phobius"/>
    </source>
</evidence>
<reference evidence="2 3" key="1">
    <citation type="submission" date="2015-11" db="EMBL/GenBank/DDBJ databases">
        <title>Complete genome sequencing of a biphenyl-degrading bacterium, Pseudomonas putida KF715 (=NBRC110667).</title>
        <authorList>
            <person name="Suenaga H."/>
            <person name="Fujihara N."/>
            <person name="Watanabe T."/>
            <person name="Hirose J."/>
            <person name="Kimura N."/>
            <person name="Yamazoe A."/>
            <person name="Hosoyama A."/>
            <person name="Shimodaira J."/>
            <person name="Furukawa K."/>
        </authorList>
    </citation>
    <scope>NUCLEOTIDE SEQUENCE [LARGE SCALE GENOMIC DNA]</scope>
    <source>
        <strain evidence="2 3">KF715</strain>
        <plasmid evidence="3">Plasmid pkf715a dna</plasmid>
    </source>
</reference>
<geneLocation type="plasmid" evidence="3">
    <name>pkf715a dna</name>
</geneLocation>
<accession>A0A1L7NMA7</accession>
<keyword evidence="2" id="KW-0614">Plasmid</keyword>
<feature type="transmembrane region" description="Helical" evidence="1">
    <location>
        <begin position="44"/>
        <end position="62"/>
    </location>
</feature>
<dbReference type="Proteomes" id="UP000218731">
    <property type="component" value="Plasmid pKF715A"/>
</dbReference>
<sequence>MECQIFTERLRALAGLHPGFRQSPSLDSFQIMGRLGLVLAARRAQAAVLGMAMVIVGVYGMGKLVEPSQLSMLGIALGYALAMLIVLRRFPYWSPRKPLSEGLMALSECRLNDPATFLSGIRCDLKAVNNAMLSELCLLLALDRRRSNEGGHL</sequence>
<protein>
    <submittedName>
        <fullName evidence="2">Uncharacterized protein</fullName>
    </submittedName>
</protein>
<evidence type="ECO:0000313" key="2">
    <source>
        <dbReference type="EMBL" id="BAW26606.1"/>
    </source>
</evidence>
<dbReference type="RefSeq" id="WP_042919677.1">
    <property type="nucleotide sequence ID" value="NZ_AP015030.1"/>
</dbReference>
<dbReference type="AlphaFoldDB" id="A0A1L7NMA7"/>
<organism evidence="2 3">
    <name type="scientific">Pseudomonas putida</name>
    <name type="common">Arthrobacter siderocapsulatus</name>
    <dbReference type="NCBI Taxonomy" id="303"/>
    <lineage>
        <taxon>Bacteria</taxon>
        <taxon>Pseudomonadati</taxon>
        <taxon>Pseudomonadota</taxon>
        <taxon>Gammaproteobacteria</taxon>
        <taxon>Pseudomonadales</taxon>
        <taxon>Pseudomonadaceae</taxon>
        <taxon>Pseudomonas</taxon>
    </lineage>
</organism>
<dbReference type="EMBL" id="AP015030">
    <property type="protein sequence ID" value="BAW26606.1"/>
    <property type="molecule type" value="Genomic_DNA"/>
</dbReference>
<proteinExistence type="predicted"/>
<keyword evidence="1" id="KW-1133">Transmembrane helix</keyword>
<name>A0A1L7NMA7_PSEPU</name>
<gene>
    <name evidence="2" type="ORF">KF715C_pA1010</name>
</gene>
<evidence type="ECO:0000313" key="3">
    <source>
        <dbReference type="Proteomes" id="UP000218731"/>
    </source>
</evidence>
<feature type="transmembrane region" description="Helical" evidence="1">
    <location>
        <begin position="68"/>
        <end position="87"/>
    </location>
</feature>
<keyword evidence="1" id="KW-0812">Transmembrane</keyword>